<dbReference type="EMBL" id="SRLO01000937">
    <property type="protein sequence ID" value="TNN43929.1"/>
    <property type="molecule type" value="Genomic_DNA"/>
</dbReference>
<evidence type="ECO:0000313" key="2">
    <source>
        <dbReference type="EMBL" id="TNN43929.1"/>
    </source>
</evidence>
<reference evidence="2 3" key="1">
    <citation type="submission" date="2019-03" db="EMBL/GenBank/DDBJ databases">
        <title>First draft genome of Liparis tanakae, snailfish: a comprehensive survey of snailfish specific genes.</title>
        <authorList>
            <person name="Kim W."/>
            <person name="Song I."/>
            <person name="Jeong J.-H."/>
            <person name="Kim D."/>
            <person name="Kim S."/>
            <person name="Ryu S."/>
            <person name="Song J.Y."/>
            <person name="Lee S.K."/>
        </authorList>
    </citation>
    <scope>NUCLEOTIDE SEQUENCE [LARGE SCALE GENOMIC DNA]</scope>
    <source>
        <tissue evidence="2">Muscle</tissue>
    </source>
</reference>
<name>A0A4Z2FRY8_9TELE</name>
<evidence type="ECO:0000313" key="3">
    <source>
        <dbReference type="Proteomes" id="UP000314294"/>
    </source>
</evidence>
<dbReference type="Proteomes" id="UP000314294">
    <property type="component" value="Unassembled WGS sequence"/>
</dbReference>
<feature type="region of interest" description="Disordered" evidence="1">
    <location>
        <begin position="1"/>
        <end position="62"/>
    </location>
</feature>
<comment type="caution">
    <text evidence="2">The sequence shown here is derived from an EMBL/GenBank/DDBJ whole genome shotgun (WGS) entry which is preliminary data.</text>
</comment>
<organism evidence="2 3">
    <name type="scientific">Liparis tanakae</name>
    <name type="common">Tanaka's snailfish</name>
    <dbReference type="NCBI Taxonomy" id="230148"/>
    <lineage>
        <taxon>Eukaryota</taxon>
        <taxon>Metazoa</taxon>
        <taxon>Chordata</taxon>
        <taxon>Craniata</taxon>
        <taxon>Vertebrata</taxon>
        <taxon>Euteleostomi</taxon>
        <taxon>Actinopterygii</taxon>
        <taxon>Neopterygii</taxon>
        <taxon>Teleostei</taxon>
        <taxon>Neoteleostei</taxon>
        <taxon>Acanthomorphata</taxon>
        <taxon>Eupercaria</taxon>
        <taxon>Perciformes</taxon>
        <taxon>Cottioidei</taxon>
        <taxon>Cottales</taxon>
        <taxon>Liparidae</taxon>
        <taxon>Liparis</taxon>
    </lineage>
</organism>
<gene>
    <name evidence="2" type="ORF">EYF80_045891</name>
</gene>
<evidence type="ECO:0000256" key="1">
    <source>
        <dbReference type="SAM" id="MobiDB-lite"/>
    </source>
</evidence>
<keyword evidence="3" id="KW-1185">Reference proteome</keyword>
<proteinExistence type="predicted"/>
<sequence>MTVFDEAAPPNQSTTAPSGRGPGPPQLPVGVAQGHHSSQWAWPRATTAPSVRVQPGVAQLVK</sequence>
<protein>
    <submittedName>
        <fullName evidence="2">Uncharacterized protein</fullName>
    </submittedName>
</protein>
<dbReference type="AlphaFoldDB" id="A0A4Z2FRY8"/>
<accession>A0A4Z2FRY8</accession>